<proteinExistence type="predicted"/>
<dbReference type="InterPro" id="IPR036236">
    <property type="entry name" value="Znf_C2H2_sf"/>
</dbReference>
<feature type="region of interest" description="Disordered" evidence="6">
    <location>
        <begin position="254"/>
        <end position="273"/>
    </location>
</feature>
<dbReference type="PROSITE" id="PS50157">
    <property type="entry name" value="ZINC_FINGER_C2H2_2"/>
    <property type="match status" value="4"/>
</dbReference>
<dbReference type="InterPro" id="IPR013087">
    <property type="entry name" value="Znf_C2H2_type"/>
</dbReference>
<keyword evidence="2" id="KW-0677">Repeat</keyword>
<evidence type="ECO:0000256" key="6">
    <source>
        <dbReference type="SAM" id="MobiDB-lite"/>
    </source>
</evidence>
<feature type="domain" description="C2H2-type" evidence="7">
    <location>
        <begin position="490"/>
        <end position="517"/>
    </location>
</feature>
<feature type="compositionally biased region" description="Polar residues" evidence="6">
    <location>
        <begin position="135"/>
        <end position="152"/>
    </location>
</feature>
<evidence type="ECO:0000256" key="5">
    <source>
        <dbReference type="PROSITE-ProRule" id="PRU00042"/>
    </source>
</evidence>
<sequence length="865" mass="96236">MVVEKHDGKPISSTSNSCTNKCAVRRCQNSRQKGNMKDISTSVGIYVSLEPNSRNDEGQSDDDDDDLNLEDICEVVLSLKCKHCEFLCNDRSILALHVKQTHVAVSKKGANSKSNAKRDDVNGKGNEIRLERKSASVQEPVTQPSNGSSTRATIEAENGSLKKSSKTTNGSDTEKQRESNLMILATAATTENQKTLNASSVSLEGLSDESVEDVFLCAECDIVFSSREMCCSHMHKVHGLKQFSADFIQEEIISKPKDDQSQSPGSRKTKLPKEFTSEAGTVVPKRYRVTKNIFYTCSRCPVKFDSVEVMMFHEQCHLTNETEKAPRDNRAAQHGNDKLQTTTIVDTEIKPQKGFRCPVCKSKGSDTHLFPKWSACSWHLWKEHRIDCELHTCSICKQFKSHLIGRVKDHEQLHSAKASYKCKTCNKTFKQLKQLRCHEKYHKDNSTKLPPPSDSRWYTPKECPICKRILSDSKCLKKHISAVHNKLKPYVCNICGHTSARKAELQLHMRQHTGEKPYKCPICPYQTGDHNSLRKHKLRHSDERPYACTYCDYRCIQSCAFKKHIISCHPGQEVVYICQLCSHKSVNETLFAAHQKDHAEGRISTDNQDDLQSSTSEQNLSRNMPTRRTSNTIAEDGSVANYWSEDDNDSIDIIDNGGVTIPASPQSNDSDQSTSPEASSTDVKTVELNNFTTSNSQTESPSVPNGGKLAVVKLESGPLLRLEPPSESVAVKSSHSLVKHIRASDTNKAKTVVAESVHQPVNTTSQILCVTASFQPIPSMASPRHPASNGISVNTPIVGALHPPQQHQDIRGNEDTESTSEVITNPHKLIENIQLTPLDLTDIIACNEQSNDDGMLQRLLDMSGV</sequence>
<keyword evidence="9" id="KW-1185">Reference proteome</keyword>
<name>A0ABP1QHT0_9HEXA</name>
<dbReference type="SMART" id="SM00355">
    <property type="entry name" value="ZnF_C2H2"/>
    <property type="match status" value="11"/>
</dbReference>
<dbReference type="PANTHER" id="PTHR24409:SF295">
    <property type="entry name" value="AZ2-RELATED"/>
    <property type="match status" value="1"/>
</dbReference>
<protein>
    <recommendedName>
        <fullName evidence="7">C2H2-type domain-containing protein</fullName>
    </recommendedName>
</protein>
<keyword evidence="3 5" id="KW-0863">Zinc-finger</keyword>
<feature type="domain" description="C2H2-type" evidence="7">
    <location>
        <begin position="420"/>
        <end position="447"/>
    </location>
</feature>
<feature type="compositionally biased region" description="Polar residues" evidence="6">
    <location>
        <begin position="604"/>
        <end position="633"/>
    </location>
</feature>
<accession>A0ABP1QHT0</accession>
<feature type="region of interest" description="Disordered" evidence="6">
    <location>
        <begin position="651"/>
        <end position="683"/>
    </location>
</feature>
<feature type="domain" description="C2H2-type" evidence="7">
    <location>
        <begin position="461"/>
        <end position="489"/>
    </location>
</feature>
<dbReference type="Proteomes" id="UP001642540">
    <property type="component" value="Unassembled WGS sequence"/>
</dbReference>
<dbReference type="Gene3D" id="3.30.160.60">
    <property type="entry name" value="Classic Zinc Finger"/>
    <property type="match status" value="4"/>
</dbReference>
<feature type="compositionally biased region" description="Low complexity" evidence="6">
    <location>
        <begin position="104"/>
        <end position="114"/>
    </location>
</feature>
<dbReference type="SUPFAM" id="SSF57667">
    <property type="entry name" value="beta-beta-alpha zinc fingers"/>
    <property type="match status" value="3"/>
</dbReference>
<dbReference type="PANTHER" id="PTHR24409">
    <property type="entry name" value="ZINC FINGER PROTEIN 142"/>
    <property type="match status" value="1"/>
</dbReference>
<organism evidence="8 9">
    <name type="scientific">Orchesella dallaii</name>
    <dbReference type="NCBI Taxonomy" id="48710"/>
    <lineage>
        <taxon>Eukaryota</taxon>
        <taxon>Metazoa</taxon>
        <taxon>Ecdysozoa</taxon>
        <taxon>Arthropoda</taxon>
        <taxon>Hexapoda</taxon>
        <taxon>Collembola</taxon>
        <taxon>Entomobryomorpha</taxon>
        <taxon>Entomobryoidea</taxon>
        <taxon>Orchesellidae</taxon>
        <taxon>Orchesellinae</taxon>
        <taxon>Orchesella</taxon>
    </lineage>
</organism>
<feature type="compositionally biased region" description="Polar residues" evidence="6">
    <location>
        <begin position="663"/>
        <end position="683"/>
    </location>
</feature>
<reference evidence="8 9" key="1">
    <citation type="submission" date="2024-08" db="EMBL/GenBank/DDBJ databases">
        <authorList>
            <person name="Cucini C."/>
            <person name="Frati F."/>
        </authorList>
    </citation>
    <scope>NUCLEOTIDE SEQUENCE [LARGE SCALE GENOMIC DNA]</scope>
</reference>
<evidence type="ECO:0000259" key="7">
    <source>
        <dbReference type="PROSITE" id="PS50157"/>
    </source>
</evidence>
<comment type="caution">
    <text evidence="8">The sequence shown here is derived from an EMBL/GenBank/DDBJ whole genome shotgun (WGS) entry which is preliminary data.</text>
</comment>
<keyword evidence="1" id="KW-0479">Metal-binding</keyword>
<evidence type="ECO:0000313" key="8">
    <source>
        <dbReference type="EMBL" id="CAL8096829.1"/>
    </source>
</evidence>
<evidence type="ECO:0000313" key="9">
    <source>
        <dbReference type="Proteomes" id="UP001642540"/>
    </source>
</evidence>
<feature type="region of interest" description="Disordered" evidence="6">
    <location>
        <begin position="600"/>
        <end position="633"/>
    </location>
</feature>
<evidence type="ECO:0000256" key="3">
    <source>
        <dbReference type="ARBA" id="ARBA00022771"/>
    </source>
</evidence>
<evidence type="ECO:0000256" key="2">
    <source>
        <dbReference type="ARBA" id="ARBA00022737"/>
    </source>
</evidence>
<evidence type="ECO:0000256" key="1">
    <source>
        <dbReference type="ARBA" id="ARBA00022723"/>
    </source>
</evidence>
<keyword evidence="4" id="KW-0862">Zinc</keyword>
<dbReference type="EMBL" id="CAXLJM020000028">
    <property type="protein sequence ID" value="CAL8096829.1"/>
    <property type="molecule type" value="Genomic_DNA"/>
</dbReference>
<feature type="compositionally biased region" description="Basic and acidic residues" evidence="6">
    <location>
        <begin position="116"/>
        <end position="134"/>
    </location>
</feature>
<feature type="domain" description="C2H2-type" evidence="7">
    <location>
        <begin position="518"/>
        <end position="545"/>
    </location>
</feature>
<gene>
    <name evidence="8" type="ORF">ODALV1_LOCUS9461</name>
</gene>
<feature type="region of interest" description="Disordered" evidence="6">
    <location>
        <begin position="104"/>
        <end position="178"/>
    </location>
</feature>
<evidence type="ECO:0000256" key="4">
    <source>
        <dbReference type="ARBA" id="ARBA00022833"/>
    </source>
</evidence>
<dbReference type="PROSITE" id="PS00028">
    <property type="entry name" value="ZINC_FINGER_C2H2_1"/>
    <property type="match status" value="6"/>
</dbReference>